<comment type="subcellular location">
    <subcellularLocation>
        <location evidence="1">Nucleus</location>
    </subcellularLocation>
</comment>
<protein>
    <submittedName>
        <fullName evidence="2">Transposable element Tcb1 transposase</fullName>
    </submittedName>
</protein>
<name>A0A8X6VQS3_TRICX</name>
<dbReference type="InterPro" id="IPR009057">
    <property type="entry name" value="Homeodomain-like_sf"/>
</dbReference>
<proteinExistence type="predicted"/>
<dbReference type="GO" id="GO:0005634">
    <property type="term" value="C:nucleus"/>
    <property type="evidence" value="ECO:0007669"/>
    <property type="project" value="UniProtKB-SubCell"/>
</dbReference>
<gene>
    <name evidence="2" type="primary">TCB1_847</name>
    <name evidence="2" type="ORF">TNCV_2788221</name>
</gene>
<evidence type="ECO:0000313" key="2">
    <source>
        <dbReference type="EMBL" id="GFY16700.1"/>
    </source>
</evidence>
<organism evidence="2 3">
    <name type="scientific">Trichonephila clavipes</name>
    <name type="common">Golden silk orbweaver</name>
    <name type="synonym">Nephila clavipes</name>
    <dbReference type="NCBI Taxonomy" id="2585209"/>
    <lineage>
        <taxon>Eukaryota</taxon>
        <taxon>Metazoa</taxon>
        <taxon>Ecdysozoa</taxon>
        <taxon>Arthropoda</taxon>
        <taxon>Chelicerata</taxon>
        <taxon>Arachnida</taxon>
        <taxon>Araneae</taxon>
        <taxon>Araneomorphae</taxon>
        <taxon>Entelegynae</taxon>
        <taxon>Araneoidea</taxon>
        <taxon>Nephilidae</taxon>
        <taxon>Trichonephila</taxon>
    </lineage>
</organism>
<dbReference type="Proteomes" id="UP000887159">
    <property type="component" value="Unassembled WGS sequence"/>
</dbReference>
<dbReference type="EMBL" id="BMAU01021340">
    <property type="protein sequence ID" value="GFY16700.1"/>
    <property type="molecule type" value="Genomic_DNA"/>
</dbReference>
<comment type="caution">
    <text evidence="2">The sequence shown here is derived from an EMBL/GenBank/DDBJ whole genome shotgun (WGS) entry which is preliminary data.</text>
</comment>
<dbReference type="AlphaFoldDB" id="A0A8X6VQS3"/>
<reference evidence="2" key="1">
    <citation type="submission" date="2020-08" db="EMBL/GenBank/DDBJ databases">
        <title>Multicomponent nature underlies the extraordinary mechanical properties of spider dragline silk.</title>
        <authorList>
            <person name="Kono N."/>
            <person name="Nakamura H."/>
            <person name="Mori M."/>
            <person name="Yoshida Y."/>
            <person name="Ohtoshi R."/>
            <person name="Malay A.D."/>
            <person name="Moran D.A.P."/>
            <person name="Tomita M."/>
            <person name="Numata K."/>
            <person name="Arakawa K."/>
        </authorList>
    </citation>
    <scope>NUCLEOTIDE SEQUENCE</scope>
</reference>
<accession>A0A8X6VQS3</accession>
<sequence length="202" mass="23753">MTSRHHLTEELLWRAVERLAAGHNHIEVARWLNVSMSLIHRLWQKFLIIYSSSRRFSQVQPRTTTSADDRYLSLCERGNRTQLRQISDPPLLQAPKGWERVAINSGPKNPKDLLKKRRVRRHSVHVNMSTGRKINEELFSLWMSPRLAYRIVGEFTFVEKLELFFILEAVSVFEEADSRPHRARIVGAYLEQETIQLKQWPA</sequence>
<evidence type="ECO:0000313" key="3">
    <source>
        <dbReference type="Proteomes" id="UP000887159"/>
    </source>
</evidence>
<evidence type="ECO:0000256" key="1">
    <source>
        <dbReference type="ARBA" id="ARBA00004123"/>
    </source>
</evidence>
<dbReference type="SUPFAM" id="SSF46689">
    <property type="entry name" value="Homeodomain-like"/>
    <property type="match status" value="1"/>
</dbReference>
<keyword evidence="3" id="KW-1185">Reference proteome</keyword>